<evidence type="ECO:0000259" key="4">
    <source>
        <dbReference type="PROSITE" id="PS51077"/>
    </source>
</evidence>
<feature type="region of interest" description="Disordered" evidence="3">
    <location>
        <begin position="29"/>
        <end position="65"/>
    </location>
</feature>
<dbReference type="SUPFAM" id="SSF46785">
    <property type="entry name" value="Winged helix' DNA-binding domain"/>
    <property type="match status" value="1"/>
</dbReference>
<proteinExistence type="predicted"/>
<evidence type="ECO:0000313" key="6">
    <source>
        <dbReference type="Proteomes" id="UP000294929"/>
    </source>
</evidence>
<dbReference type="InterPro" id="IPR005471">
    <property type="entry name" value="Tscrpt_reg_IclR_N"/>
</dbReference>
<dbReference type="SMART" id="SM00346">
    <property type="entry name" value="HTH_ICLR"/>
    <property type="match status" value="1"/>
</dbReference>
<dbReference type="GO" id="GO:0006355">
    <property type="term" value="P:regulation of DNA-templated transcription"/>
    <property type="evidence" value="ECO:0007669"/>
    <property type="project" value="InterPro"/>
</dbReference>
<evidence type="ECO:0000256" key="1">
    <source>
        <dbReference type="ARBA" id="ARBA00023015"/>
    </source>
</evidence>
<dbReference type="SUPFAM" id="SSF55781">
    <property type="entry name" value="GAF domain-like"/>
    <property type="match status" value="1"/>
</dbReference>
<feature type="domain" description="HTH iclR-type" evidence="4">
    <location>
        <begin position="135"/>
        <end position="197"/>
    </location>
</feature>
<evidence type="ECO:0000313" key="5">
    <source>
        <dbReference type="EMBL" id="TDK89015.1"/>
    </source>
</evidence>
<dbReference type="EMBL" id="SDLO01000009">
    <property type="protein sequence ID" value="TDK89015.1"/>
    <property type="molecule type" value="Genomic_DNA"/>
</dbReference>
<evidence type="ECO:0000256" key="3">
    <source>
        <dbReference type="SAM" id="MobiDB-lite"/>
    </source>
</evidence>
<dbReference type="InterPro" id="IPR036390">
    <property type="entry name" value="WH_DNA-bd_sf"/>
</dbReference>
<dbReference type="Gene3D" id="1.10.10.10">
    <property type="entry name" value="Winged helix-like DNA-binding domain superfamily/Winged helix DNA-binding domain"/>
    <property type="match status" value="1"/>
</dbReference>
<dbReference type="GO" id="GO:0003677">
    <property type="term" value="F:DNA binding"/>
    <property type="evidence" value="ECO:0007669"/>
    <property type="project" value="InterPro"/>
</dbReference>
<comment type="caution">
    <text evidence="5">The sequence shown here is derived from an EMBL/GenBank/DDBJ whole genome shotgun (WGS) entry which is preliminary data.</text>
</comment>
<dbReference type="InterPro" id="IPR036388">
    <property type="entry name" value="WH-like_DNA-bd_sf"/>
</dbReference>
<dbReference type="PROSITE" id="PS51077">
    <property type="entry name" value="HTH_ICLR"/>
    <property type="match status" value="1"/>
</dbReference>
<reference evidence="5 6" key="1">
    <citation type="submission" date="2019-01" db="EMBL/GenBank/DDBJ databases">
        <title>High-quality-draft genome sequences of five non-tuberculosis mycobacteriaceae isolated from a nosocomial environment.</title>
        <authorList>
            <person name="Tiago I."/>
            <person name="Alarico S."/>
            <person name="Pereira S.G."/>
            <person name="Coelho C."/>
            <person name="Maranha A."/>
            <person name="Empadinhas N."/>
        </authorList>
    </citation>
    <scope>NUCLEOTIDE SEQUENCE [LARGE SCALE GENOMIC DNA]</scope>
    <source>
        <strain evidence="5 6">24AIII</strain>
    </source>
</reference>
<name>A0A4R5WFQ8_MYCMU</name>
<evidence type="ECO:0000256" key="2">
    <source>
        <dbReference type="ARBA" id="ARBA00023163"/>
    </source>
</evidence>
<dbReference type="Gene3D" id="3.30.450.40">
    <property type="match status" value="1"/>
</dbReference>
<keyword evidence="1" id="KW-0805">Transcription regulation</keyword>
<dbReference type="InterPro" id="IPR029016">
    <property type="entry name" value="GAF-like_dom_sf"/>
</dbReference>
<dbReference type="AlphaFoldDB" id="A0A4R5WFQ8"/>
<gene>
    <name evidence="5" type="ORF">EUA03_12880</name>
</gene>
<protein>
    <recommendedName>
        <fullName evidence="4">HTH iclR-type domain-containing protein</fullName>
    </recommendedName>
</protein>
<dbReference type="Proteomes" id="UP000294929">
    <property type="component" value="Unassembled WGS sequence"/>
</dbReference>
<accession>A0A4R5WFQ8</accession>
<sequence length="345" mass="36870">MRCRPGSGMRLADGRRGLRLPAGICRTGRRDARDAAAPGRTQQGGVGDRTGLRTGSHRHGGRILGTDDHRSVLDWSGSRHGLDAAVGRRRMAIAQQPSGRVRVDRRARGNRQVRGLAWLLAGLVMTRALRPDAGSRSALAALSIIEEVAAAGPGITALEITHRLRMSRSSAYRLLAVLLESEYLVRTPDLGGFALGRRIDRLVGIPTTPADRLREAVDAVRAEARFGIHLVLHRPKRQPVLELFDIDPDFPLSDPARVIAEPECSAIGRIVAADTRGERPAFATQRGILVPGHGCLALPIRGADASLVAVLAASAPSHRVADADTLMTFLTPHARAVALACTTPG</sequence>
<organism evidence="5 6">
    <name type="scientific">Mycolicibacterium mucogenicum</name>
    <name type="common">Mycobacterium mucogenicum</name>
    <dbReference type="NCBI Taxonomy" id="56689"/>
    <lineage>
        <taxon>Bacteria</taxon>
        <taxon>Bacillati</taxon>
        <taxon>Actinomycetota</taxon>
        <taxon>Actinomycetes</taxon>
        <taxon>Mycobacteriales</taxon>
        <taxon>Mycobacteriaceae</taxon>
        <taxon>Mycolicibacterium</taxon>
    </lineage>
</organism>
<dbReference type="Pfam" id="PF09339">
    <property type="entry name" value="HTH_IclR"/>
    <property type="match status" value="1"/>
</dbReference>
<keyword evidence="2" id="KW-0804">Transcription</keyword>